<name>A0A7J7RD17_PIPKU</name>
<evidence type="ECO:0000256" key="1">
    <source>
        <dbReference type="SAM" id="MobiDB-lite"/>
    </source>
</evidence>
<sequence>MLSCASQVLLDLARPCVPDRCQVSPVMDCLLSSFRKCWHSMCLDLSETHHPSGAGNSAMVSEPRLGVRPVDTAHLCLPGLGAEVGEKPAPWEGTARPHPTHVPASGQDVPSWADPSLPRGRCHCRKD</sequence>
<proteinExistence type="predicted"/>
<protein>
    <submittedName>
        <fullName evidence="2">Uncharacterized protein</fullName>
    </submittedName>
</protein>
<keyword evidence="3" id="KW-1185">Reference proteome</keyword>
<comment type="caution">
    <text evidence="2">The sequence shown here is derived from an EMBL/GenBank/DDBJ whole genome shotgun (WGS) entry which is preliminary data.</text>
</comment>
<dbReference type="AlphaFoldDB" id="A0A7J7RD17"/>
<evidence type="ECO:0000313" key="2">
    <source>
        <dbReference type="EMBL" id="KAF6274026.1"/>
    </source>
</evidence>
<gene>
    <name evidence="2" type="ORF">mPipKuh1_010690</name>
</gene>
<dbReference type="Proteomes" id="UP000558488">
    <property type="component" value="Unassembled WGS sequence"/>
</dbReference>
<organism evidence="2 3">
    <name type="scientific">Pipistrellus kuhlii</name>
    <name type="common">Kuhl's pipistrelle</name>
    <dbReference type="NCBI Taxonomy" id="59472"/>
    <lineage>
        <taxon>Eukaryota</taxon>
        <taxon>Metazoa</taxon>
        <taxon>Chordata</taxon>
        <taxon>Craniata</taxon>
        <taxon>Vertebrata</taxon>
        <taxon>Euteleostomi</taxon>
        <taxon>Mammalia</taxon>
        <taxon>Eutheria</taxon>
        <taxon>Laurasiatheria</taxon>
        <taxon>Chiroptera</taxon>
        <taxon>Yangochiroptera</taxon>
        <taxon>Vespertilionidae</taxon>
        <taxon>Pipistrellus</taxon>
    </lineage>
</organism>
<accession>A0A7J7RD17</accession>
<dbReference type="EMBL" id="JACAGB010000082">
    <property type="protein sequence ID" value="KAF6274026.1"/>
    <property type="molecule type" value="Genomic_DNA"/>
</dbReference>
<reference evidence="2 3" key="1">
    <citation type="journal article" date="2020" name="Nature">
        <title>Six reference-quality genomes reveal evolution of bat adaptations.</title>
        <authorList>
            <person name="Jebb D."/>
            <person name="Huang Z."/>
            <person name="Pippel M."/>
            <person name="Hughes G.M."/>
            <person name="Lavrichenko K."/>
            <person name="Devanna P."/>
            <person name="Winkler S."/>
            <person name="Jermiin L.S."/>
            <person name="Skirmuntt E.C."/>
            <person name="Katzourakis A."/>
            <person name="Burkitt-Gray L."/>
            <person name="Ray D.A."/>
            <person name="Sullivan K.A.M."/>
            <person name="Roscito J.G."/>
            <person name="Kirilenko B.M."/>
            <person name="Davalos L.M."/>
            <person name="Corthals A.P."/>
            <person name="Power M.L."/>
            <person name="Jones G."/>
            <person name="Ransome R.D."/>
            <person name="Dechmann D.K.N."/>
            <person name="Locatelli A.G."/>
            <person name="Puechmaille S.J."/>
            <person name="Fedrigo O."/>
            <person name="Jarvis E.D."/>
            <person name="Hiller M."/>
            <person name="Vernes S.C."/>
            <person name="Myers E.W."/>
            <person name="Teeling E.C."/>
        </authorList>
    </citation>
    <scope>NUCLEOTIDE SEQUENCE [LARGE SCALE GENOMIC DNA]</scope>
    <source>
        <strain evidence="2">MPipKuh1</strain>
        <tissue evidence="2">Flight muscle</tissue>
    </source>
</reference>
<feature type="region of interest" description="Disordered" evidence="1">
    <location>
        <begin position="87"/>
        <end position="117"/>
    </location>
</feature>
<evidence type="ECO:0000313" key="3">
    <source>
        <dbReference type="Proteomes" id="UP000558488"/>
    </source>
</evidence>